<organism evidence="3 5">
    <name type="scientific">Trichinella pseudospiralis</name>
    <name type="common">Parasitic roundworm</name>
    <dbReference type="NCBI Taxonomy" id="6337"/>
    <lineage>
        <taxon>Eukaryota</taxon>
        <taxon>Metazoa</taxon>
        <taxon>Ecdysozoa</taxon>
        <taxon>Nematoda</taxon>
        <taxon>Enoplea</taxon>
        <taxon>Dorylaimia</taxon>
        <taxon>Trichinellida</taxon>
        <taxon>Trichinellidae</taxon>
        <taxon>Trichinella</taxon>
    </lineage>
</organism>
<evidence type="ECO:0000313" key="4">
    <source>
        <dbReference type="Proteomes" id="UP000054805"/>
    </source>
</evidence>
<sequence length="105" mass="11625">MSTGPRQLLGYKQAALTQLEVAKAVNDCFCHRYPTKEALSIQALNRLAATGRHLEKAICFFKSAIIFYIAICIQIVSISACLIELGKKDFHHINDHPNAAIILIS</sequence>
<comment type="caution">
    <text evidence="3">The sequence shown here is derived from an EMBL/GenBank/DDBJ whole genome shotgun (WGS) entry which is preliminary data.</text>
</comment>
<keyword evidence="1" id="KW-0812">Transmembrane</keyword>
<dbReference type="Proteomes" id="UP000054805">
    <property type="component" value="Unassembled WGS sequence"/>
</dbReference>
<evidence type="ECO:0000313" key="5">
    <source>
        <dbReference type="Proteomes" id="UP000054826"/>
    </source>
</evidence>
<dbReference type="AlphaFoldDB" id="A0A0V1KDZ5"/>
<accession>A0A0V1KDZ5</accession>
<dbReference type="EMBL" id="JYDS01000003">
    <property type="protein sequence ID" value="KRZ34558.1"/>
    <property type="molecule type" value="Genomic_DNA"/>
</dbReference>
<protein>
    <submittedName>
        <fullName evidence="3">Uncharacterized protein</fullName>
    </submittedName>
</protein>
<keyword evidence="1" id="KW-1133">Transmembrane helix</keyword>
<evidence type="ECO:0000256" key="1">
    <source>
        <dbReference type="SAM" id="Phobius"/>
    </source>
</evidence>
<reference evidence="4 5" key="1">
    <citation type="submission" date="2015-01" db="EMBL/GenBank/DDBJ databases">
        <title>Evolution of Trichinella species and genotypes.</title>
        <authorList>
            <person name="Korhonen P.K."/>
            <person name="Edoardo P."/>
            <person name="Giuseppe L.R."/>
            <person name="Gasser R.B."/>
        </authorList>
    </citation>
    <scope>NUCLEOTIDE SEQUENCE [LARGE SCALE GENOMIC DNA]</scope>
    <source>
        <strain evidence="3">ISS176</strain>
        <strain evidence="2">ISS588</strain>
    </source>
</reference>
<proteinExistence type="predicted"/>
<keyword evidence="4" id="KW-1185">Reference proteome</keyword>
<keyword evidence="1" id="KW-0472">Membrane</keyword>
<evidence type="ECO:0000313" key="2">
    <source>
        <dbReference type="EMBL" id="KRZ34558.1"/>
    </source>
</evidence>
<evidence type="ECO:0000313" key="3">
    <source>
        <dbReference type="EMBL" id="KRZ45428.1"/>
    </source>
</evidence>
<gene>
    <name evidence="2" type="ORF">T4B_3931</name>
    <name evidence="3" type="ORF">T4C_9334</name>
</gene>
<name>A0A0V1KDZ5_TRIPS</name>
<dbReference type="EMBL" id="JYDV01000003">
    <property type="protein sequence ID" value="KRZ45428.1"/>
    <property type="molecule type" value="Genomic_DNA"/>
</dbReference>
<dbReference type="Proteomes" id="UP000054826">
    <property type="component" value="Unassembled WGS sequence"/>
</dbReference>
<feature type="transmembrane region" description="Helical" evidence="1">
    <location>
        <begin position="65"/>
        <end position="83"/>
    </location>
</feature>